<sequence length="101" mass="10086">MSGYEVDTDRWRAHAHRVDGHAADVAGFAAQARAMVAGVGAYGLALAPLGLTISAVQDAAAGAIGGLSIVLGASADAARAGAQVSEAVDEIVGATFRRVLR</sequence>
<evidence type="ECO:0000313" key="1">
    <source>
        <dbReference type="EMBL" id="GEK19027.1"/>
    </source>
</evidence>
<keyword evidence="2" id="KW-1185">Reference proteome</keyword>
<gene>
    <name evidence="1" type="ORF">CPE01_27600</name>
</gene>
<protein>
    <recommendedName>
        <fullName evidence="3">ESX-1 secretion-associated protein</fullName>
    </recommendedName>
</protein>
<comment type="caution">
    <text evidence="1">The sequence shown here is derived from an EMBL/GenBank/DDBJ whole genome shotgun (WGS) entry which is preliminary data.</text>
</comment>
<name>A0A510UWG8_9CELL</name>
<evidence type="ECO:0008006" key="3">
    <source>
        <dbReference type="Google" id="ProtNLM"/>
    </source>
</evidence>
<accession>A0A510UWG8</accession>
<dbReference type="EMBL" id="BJUA01000016">
    <property type="protein sequence ID" value="GEK19027.1"/>
    <property type="molecule type" value="Genomic_DNA"/>
</dbReference>
<proteinExistence type="predicted"/>
<evidence type="ECO:0000313" key="2">
    <source>
        <dbReference type="Proteomes" id="UP000321386"/>
    </source>
</evidence>
<organism evidence="1 2">
    <name type="scientific">Cellulomonas persica</name>
    <dbReference type="NCBI Taxonomy" id="76861"/>
    <lineage>
        <taxon>Bacteria</taxon>
        <taxon>Bacillati</taxon>
        <taxon>Actinomycetota</taxon>
        <taxon>Actinomycetes</taxon>
        <taxon>Micrococcales</taxon>
        <taxon>Cellulomonadaceae</taxon>
        <taxon>Cellulomonas</taxon>
    </lineage>
</organism>
<dbReference type="RefSeq" id="WP_146807406.1">
    <property type="nucleotide sequence ID" value="NZ_BJUA01000016.1"/>
</dbReference>
<dbReference type="OrthoDB" id="3688292at2"/>
<reference evidence="1 2" key="1">
    <citation type="submission" date="2019-07" db="EMBL/GenBank/DDBJ databases">
        <title>Whole genome shotgun sequence of Cellulomonas persica NBRC 101101.</title>
        <authorList>
            <person name="Hosoyama A."/>
            <person name="Uohara A."/>
            <person name="Ohji S."/>
            <person name="Ichikawa N."/>
        </authorList>
    </citation>
    <scope>NUCLEOTIDE SEQUENCE [LARGE SCALE GENOMIC DNA]</scope>
    <source>
        <strain evidence="1 2">NBRC 101101</strain>
    </source>
</reference>
<dbReference type="AlphaFoldDB" id="A0A510UWG8"/>
<dbReference type="Proteomes" id="UP000321386">
    <property type="component" value="Unassembled WGS sequence"/>
</dbReference>